<evidence type="ECO:0000313" key="14">
    <source>
        <dbReference type="Proteomes" id="UP000229730"/>
    </source>
</evidence>
<organism evidence="13 14">
    <name type="scientific">Paremcibacter congregatus</name>
    <dbReference type="NCBI Taxonomy" id="2043170"/>
    <lineage>
        <taxon>Bacteria</taxon>
        <taxon>Pseudomonadati</taxon>
        <taxon>Pseudomonadota</taxon>
        <taxon>Alphaproteobacteria</taxon>
        <taxon>Emcibacterales</taxon>
        <taxon>Emcibacteraceae</taxon>
        <taxon>Paremcibacter</taxon>
    </lineage>
</organism>
<dbReference type="NCBIfam" id="NF003588">
    <property type="entry name" value="PRK05254.1-1"/>
    <property type="match status" value="1"/>
</dbReference>
<evidence type="ECO:0000256" key="2">
    <source>
        <dbReference type="ARBA" id="ARBA00002631"/>
    </source>
</evidence>
<evidence type="ECO:0000256" key="8">
    <source>
        <dbReference type="ARBA" id="ARBA00023204"/>
    </source>
</evidence>
<dbReference type="NCBIfam" id="NF003589">
    <property type="entry name" value="PRK05254.1-2"/>
    <property type="match status" value="1"/>
</dbReference>
<keyword evidence="9" id="KW-0963">Cytoplasm</keyword>
<dbReference type="Proteomes" id="UP000229730">
    <property type="component" value="Unassembled WGS sequence"/>
</dbReference>
<evidence type="ECO:0000256" key="3">
    <source>
        <dbReference type="ARBA" id="ARBA00008184"/>
    </source>
</evidence>
<protein>
    <recommendedName>
        <fullName evidence="5 9">Uracil-DNA glycosylase</fullName>
        <shortName evidence="9">UDG</shortName>
        <ecNumber evidence="4 9">3.2.2.27</ecNumber>
    </recommendedName>
</protein>
<dbReference type="InterPro" id="IPR002043">
    <property type="entry name" value="UDG_fam1"/>
</dbReference>
<evidence type="ECO:0000259" key="12">
    <source>
        <dbReference type="SMART" id="SM00986"/>
    </source>
</evidence>
<name>A0A2G4YW89_9PROT</name>
<feature type="active site" description="Proton acceptor" evidence="9 10">
    <location>
        <position position="72"/>
    </location>
</feature>
<dbReference type="PANTHER" id="PTHR11264">
    <property type="entry name" value="URACIL-DNA GLYCOSYLASE"/>
    <property type="match status" value="1"/>
</dbReference>
<dbReference type="EMBL" id="PDEM01000007">
    <property type="protein sequence ID" value="PHZ86607.1"/>
    <property type="molecule type" value="Genomic_DNA"/>
</dbReference>
<dbReference type="OrthoDB" id="9804372at2"/>
<evidence type="ECO:0000256" key="1">
    <source>
        <dbReference type="ARBA" id="ARBA00001400"/>
    </source>
</evidence>
<dbReference type="HAMAP" id="MF_00148">
    <property type="entry name" value="UDG"/>
    <property type="match status" value="1"/>
</dbReference>
<evidence type="ECO:0000256" key="10">
    <source>
        <dbReference type="PROSITE-ProRule" id="PRU10072"/>
    </source>
</evidence>
<evidence type="ECO:0000256" key="9">
    <source>
        <dbReference type="HAMAP-Rule" id="MF_00148"/>
    </source>
</evidence>
<evidence type="ECO:0000256" key="11">
    <source>
        <dbReference type="RuleBase" id="RU003780"/>
    </source>
</evidence>
<reference evidence="13 14" key="1">
    <citation type="submission" date="2017-10" db="EMBL/GenBank/DDBJ databases">
        <title>Frigbacter circumglobatus gen. nov. sp. nov., isolated from sediment cultured in situ.</title>
        <authorList>
            <person name="Zhao Z."/>
        </authorList>
    </citation>
    <scope>NUCLEOTIDE SEQUENCE [LARGE SCALE GENOMIC DNA]</scope>
    <source>
        <strain evidence="13 14">ZYL</strain>
    </source>
</reference>
<evidence type="ECO:0000256" key="6">
    <source>
        <dbReference type="ARBA" id="ARBA00022763"/>
    </source>
</evidence>
<dbReference type="Gene3D" id="3.40.470.10">
    <property type="entry name" value="Uracil-DNA glycosylase-like domain"/>
    <property type="match status" value="1"/>
</dbReference>
<dbReference type="SMART" id="SM00987">
    <property type="entry name" value="UreE_C"/>
    <property type="match status" value="1"/>
</dbReference>
<keyword evidence="14" id="KW-1185">Reference proteome</keyword>
<comment type="function">
    <text evidence="2 9 11">Excises uracil residues from the DNA which can arise as a result of misincorporation of dUMP residues by DNA polymerase or due to deamination of cytosine.</text>
</comment>
<dbReference type="InterPro" id="IPR018085">
    <property type="entry name" value="Ura-DNA_Glyclase_AS"/>
</dbReference>
<dbReference type="Pfam" id="PF03167">
    <property type="entry name" value="UDG"/>
    <property type="match status" value="1"/>
</dbReference>
<dbReference type="SUPFAM" id="SSF52141">
    <property type="entry name" value="Uracil-DNA glycosylase-like"/>
    <property type="match status" value="1"/>
</dbReference>
<comment type="caution">
    <text evidence="13">The sequence shown here is derived from an EMBL/GenBank/DDBJ whole genome shotgun (WGS) entry which is preliminary data.</text>
</comment>
<keyword evidence="6 9" id="KW-0227">DNA damage</keyword>
<dbReference type="NCBIfam" id="TIGR00628">
    <property type="entry name" value="ung"/>
    <property type="match status" value="1"/>
</dbReference>
<dbReference type="FunFam" id="3.40.470.10:FF:000001">
    <property type="entry name" value="Uracil-DNA glycosylase"/>
    <property type="match status" value="1"/>
</dbReference>
<dbReference type="EC" id="3.2.2.27" evidence="4 9"/>
<dbReference type="NCBIfam" id="NF003592">
    <property type="entry name" value="PRK05254.1-5"/>
    <property type="match status" value="1"/>
</dbReference>
<dbReference type="SMART" id="SM00986">
    <property type="entry name" value="UDG"/>
    <property type="match status" value="1"/>
</dbReference>
<dbReference type="GO" id="GO:0097510">
    <property type="term" value="P:base-excision repair, AP site formation via deaminated base removal"/>
    <property type="evidence" value="ECO:0007669"/>
    <property type="project" value="TreeGrafter"/>
</dbReference>
<keyword evidence="8 9" id="KW-0234">DNA repair</keyword>
<comment type="similarity">
    <text evidence="3 9 11">Belongs to the uracil-DNA glycosylase (UDG) superfamily. UNG family.</text>
</comment>
<keyword evidence="7 9" id="KW-0378">Hydrolase</keyword>
<dbReference type="FunCoup" id="A0A2G4YW89">
    <property type="interactions" value="364"/>
</dbReference>
<evidence type="ECO:0000256" key="5">
    <source>
        <dbReference type="ARBA" id="ARBA00018429"/>
    </source>
</evidence>
<comment type="subcellular location">
    <subcellularLocation>
        <location evidence="9">Cytoplasm</location>
    </subcellularLocation>
</comment>
<dbReference type="PANTHER" id="PTHR11264:SF0">
    <property type="entry name" value="URACIL-DNA GLYCOSYLASE"/>
    <property type="match status" value="1"/>
</dbReference>
<feature type="domain" description="Uracil-DNA glycosylase-like" evidence="12">
    <location>
        <begin position="57"/>
        <end position="217"/>
    </location>
</feature>
<gene>
    <name evidence="9" type="primary">ung</name>
    <name evidence="13" type="ORF">CRD36_01635</name>
</gene>
<proteinExistence type="inferred from homology"/>
<dbReference type="GO" id="GO:0004844">
    <property type="term" value="F:uracil DNA N-glycosylase activity"/>
    <property type="evidence" value="ECO:0007669"/>
    <property type="project" value="UniProtKB-UniRule"/>
</dbReference>
<dbReference type="InterPro" id="IPR036895">
    <property type="entry name" value="Uracil-DNA_glycosylase-like_sf"/>
</dbReference>
<accession>A0A2G4YW89</accession>
<evidence type="ECO:0000256" key="7">
    <source>
        <dbReference type="ARBA" id="ARBA00022801"/>
    </source>
</evidence>
<dbReference type="PROSITE" id="PS00130">
    <property type="entry name" value="U_DNA_GLYCOSYLASE"/>
    <property type="match status" value="1"/>
</dbReference>
<dbReference type="CDD" id="cd10027">
    <property type="entry name" value="UDG-F1-like"/>
    <property type="match status" value="1"/>
</dbReference>
<evidence type="ECO:0000256" key="4">
    <source>
        <dbReference type="ARBA" id="ARBA00012030"/>
    </source>
</evidence>
<evidence type="ECO:0000313" key="13">
    <source>
        <dbReference type="EMBL" id="PHZ86607.1"/>
    </source>
</evidence>
<dbReference type="GO" id="GO:0005737">
    <property type="term" value="C:cytoplasm"/>
    <property type="evidence" value="ECO:0007669"/>
    <property type="project" value="UniProtKB-SubCell"/>
</dbReference>
<dbReference type="RefSeq" id="WP_099470983.1">
    <property type="nucleotide sequence ID" value="NZ_CP041025.1"/>
</dbReference>
<dbReference type="NCBIfam" id="NF003591">
    <property type="entry name" value="PRK05254.1-4"/>
    <property type="match status" value="1"/>
</dbReference>
<dbReference type="InterPro" id="IPR005122">
    <property type="entry name" value="Uracil-DNA_glycosylase-like"/>
</dbReference>
<dbReference type="AlphaFoldDB" id="A0A2G4YW89"/>
<dbReference type="InParanoid" id="A0A2G4YW89"/>
<comment type="catalytic activity">
    <reaction evidence="1 9 11">
        <text>Hydrolyzes single-stranded DNA or mismatched double-stranded DNA and polynucleotides, releasing free uracil.</text>
        <dbReference type="EC" id="3.2.2.27"/>
    </reaction>
</comment>
<sequence length="239" mass="26691">MIDSTEQNIKLEESWKALLSLEFSKDYMQQLKSYLKAELASGHHIFPPGPDYFAALDHTPVDKVKVVILGQDPYHGPGQAHGFCFSVRPGITPPPSLVNIYKELESDLGIPRPDHGCLLSWADQGVLLLNSVLTVRAQNAGSHQGQGWETFTDHIISELNQKHDNLVFILWGSYAQKKGAKIDRNRHLVLQSPHPSPLSSYRGFFGSQPFSKTNQYLQAHGKKPIDWSLPPLSQLSDDS</sequence>